<dbReference type="AlphaFoldDB" id="A0A6C0AU46"/>
<sequence>MQKDEIVNDPLQNIVLPDIDKITLECFMNRTRYNKYVAKTDPKRNAETELYLANVKKYCDKIKSLTGDLLDDPTMPITTEVNEMFDAYMKTLIKHFQTKELERGNEYNNYDCDNNEEETLFGQMDDDDRDLTGVSPKMTSFWSGERIIKRR</sequence>
<dbReference type="EMBL" id="MN740804">
    <property type="protein sequence ID" value="QHS82755.1"/>
    <property type="molecule type" value="Genomic_DNA"/>
</dbReference>
<protein>
    <submittedName>
        <fullName evidence="1">Uncharacterized protein</fullName>
    </submittedName>
</protein>
<evidence type="ECO:0000313" key="1">
    <source>
        <dbReference type="EMBL" id="QHS82755.1"/>
    </source>
</evidence>
<reference evidence="1" key="1">
    <citation type="journal article" date="2020" name="Nature">
        <title>Giant virus diversity and host interactions through global metagenomics.</title>
        <authorList>
            <person name="Schulz F."/>
            <person name="Roux S."/>
            <person name="Paez-Espino D."/>
            <person name="Jungbluth S."/>
            <person name="Walsh D.A."/>
            <person name="Denef V.J."/>
            <person name="McMahon K.D."/>
            <person name="Konstantinidis K.T."/>
            <person name="Eloe-Fadrosh E.A."/>
            <person name="Kyrpides N.C."/>
            <person name="Woyke T."/>
        </authorList>
    </citation>
    <scope>NUCLEOTIDE SEQUENCE</scope>
    <source>
        <strain evidence="1">GVMAG-S-1101171-111</strain>
    </source>
</reference>
<accession>A0A6C0AU46</accession>
<name>A0A6C0AU46_9ZZZZ</name>
<proteinExistence type="predicted"/>
<organism evidence="1">
    <name type="scientific">viral metagenome</name>
    <dbReference type="NCBI Taxonomy" id="1070528"/>
    <lineage>
        <taxon>unclassified sequences</taxon>
        <taxon>metagenomes</taxon>
        <taxon>organismal metagenomes</taxon>
    </lineage>
</organism>